<proteinExistence type="predicted"/>
<comment type="caution">
    <text evidence="1">The sequence shown here is derived from an EMBL/GenBank/DDBJ whole genome shotgun (WGS) entry which is preliminary data.</text>
</comment>
<dbReference type="OrthoDB" id="5121585at2759"/>
<gene>
    <name evidence="1" type="ORF">D9615_005859</name>
</gene>
<evidence type="ECO:0000313" key="1">
    <source>
        <dbReference type="EMBL" id="KAF5379135.1"/>
    </source>
</evidence>
<keyword evidence="2" id="KW-1185">Reference proteome</keyword>
<reference evidence="1 2" key="1">
    <citation type="journal article" date="2020" name="ISME J.">
        <title>Uncovering the hidden diversity of litter-decomposition mechanisms in mushroom-forming fungi.</title>
        <authorList>
            <person name="Floudas D."/>
            <person name="Bentzer J."/>
            <person name="Ahren D."/>
            <person name="Johansson T."/>
            <person name="Persson P."/>
            <person name="Tunlid A."/>
        </authorList>
    </citation>
    <scope>NUCLEOTIDE SEQUENCE [LARGE SCALE GENOMIC DNA]</scope>
    <source>
        <strain evidence="1 2">CBS 661.87</strain>
    </source>
</reference>
<sequence length="888" mass="96226">MFDLSVYVTIINKTNEYLRKISTHAGDGTWLNVPDRIEAKDQKSFQLKDATGWYGSDGNFDFSVRDSDDKSRADLFAFQMCPWGTWDNEIDLTKPTPEALYVATFRASVDGGAWTYGYVEKKGHPVTVEYTLQYQPKRYKFRLVHVAAVSAHPVRNSRGELIVGRHDMWDRSNASDWADGKRGSFQPNVFSYDFTSRISDAGSLEVTIEPVDLQLVGAEVILKGTISSSVVFQSDYFFIKNVGPQKVTTYVVHPATSKKPFSWNSDVEWGMELRLSQRAVDCQQPTATRLELYWIATTIHRAFNNGIPVGFMRDILKKSSSKLLSDVRVVPQAPVAPTATHSDFYDDVTQITFNDFNKIYDTVAGASAFGMCFWGGIFFESYYRAADASGATGTLYRHVNCMDQAGVLELGCSLLGGGPGARPTSWLGQQPFGFINTCHLVGVTAPGSNQLLDINNPFFGTQYDRALLTDINDQARTKFWSHVYVGHSNPFQRQTDGIYDACGGPHFGTETPAEYLAQVIDTQTNLYQAQGWQPGTVDTIATGDGVTGINGQPAIGAPVQVAAAVPGTASASVIPESATELRGAIQATLDQLIPPTLPGLSGAQASVTHVNWAHVRTWLKPVLGETWDVGFGHLTVGDAAAHAFWHLTESSRGGGDTLRINIFVESVSGMDGIVDSGLAAEAARSRLADIVGSTDRDPEVLWTPGGEALSEFGDYSVRYKDNIEAGRIVVVAGGVVVDIAGLSSSAALEGHARTLLGHTVRRDGPVLAIPVLRGGPVRTRGHERVARITLAGEEREVVTVNGVGTRFSVAFRVEGLVAAASATSEGEGVLFDRYSIHGVEEGTGGGGHAVDFMFVTRQVGRHVVRLHFAESETMTVATEVMEVEVIGA</sequence>
<dbReference type="AlphaFoldDB" id="A0A8H5H9K2"/>
<organism evidence="1 2">
    <name type="scientific">Tricholomella constricta</name>
    <dbReference type="NCBI Taxonomy" id="117010"/>
    <lineage>
        <taxon>Eukaryota</taxon>
        <taxon>Fungi</taxon>
        <taxon>Dikarya</taxon>
        <taxon>Basidiomycota</taxon>
        <taxon>Agaricomycotina</taxon>
        <taxon>Agaricomycetes</taxon>
        <taxon>Agaricomycetidae</taxon>
        <taxon>Agaricales</taxon>
        <taxon>Tricholomatineae</taxon>
        <taxon>Lyophyllaceae</taxon>
        <taxon>Tricholomella</taxon>
    </lineage>
</organism>
<dbReference type="Gene3D" id="2.60.270.50">
    <property type="match status" value="1"/>
</dbReference>
<accession>A0A8H5H9K2</accession>
<dbReference type="EMBL" id="JAACJP010000017">
    <property type="protein sequence ID" value="KAF5379135.1"/>
    <property type="molecule type" value="Genomic_DNA"/>
</dbReference>
<protein>
    <submittedName>
        <fullName evidence="1">Uncharacterized protein</fullName>
    </submittedName>
</protein>
<evidence type="ECO:0000313" key="2">
    <source>
        <dbReference type="Proteomes" id="UP000565441"/>
    </source>
</evidence>
<dbReference type="Proteomes" id="UP000565441">
    <property type="component" value="Unassembled WGS sequence"/>
</dbReference>
<name>A0A8H5H9K2_9AGAR</name>